<dbReference type="PANTHER" id="PTHR30309:SF0">
    <property type="entry name" value="GLYCEROL-3-PHOSPHATE ACYLTRANSFERASE-RELATED"/>
    <property type="match status" value="1"/>
</dbReference>
<dbReference type="GO" id="GO:0005886">
    <property type="term" value="C:plasma membrane"/>
    <property type="evidence" value="ECO:0007669"/>
    <property type="project" value="InterPro"/>
</dbReference>
<evidence type="ECO:0000256" key="8">
    <source>
        <dbReference type="ARBA" id="ARBA00023209"/>
    </source>
</evidence>
<evidence type="ECO:0000256" key="7">
    <source>
        <dbReference type="ARBA" id="ARBA00023136"/>
    </source>
</evidence>
<dbReference type="Pfam" id="PF02660">
    <property type="entry name" value="G3P_acyltransf"/>
    <property type="match status" value="1"/>
</dbReference>
<keyword evidence="6" id="KW-0443">Lipid metabolism</keyword>
<evidence type="ECO:0000256" key="4">
    <source>
        <dbReference type="ARBA" id="ARBA00022692"/>
    </source>
</evidence>
<organism evidence="11">
    <name type="scientific">marine sediment metagenome</name>
    <dbReference type="NCBI Taxonomy" id="412755"/>
    <lineage>
        <taxon>unclassified sequences</taxon>
        <taxon>metagenomes</taxon>
        <taxon>ecological metagenomes</taxon>
    </lineage>
</organism>
<evidence type="ECO:0008006" key="12">
    <source>
        <dbReference type="Google" id="ProtNLM"/>
    </source>
</evidence>
<dbReference type="GO" id="GO:0008654">
    <property type="term" value="P:phospholipid biosynthetic process"/>
    <property type="evidence" value="ECO:0007669"/>
    <property type="project" value="UniProtKB-KW"/>
</dbReference>
<protein>
    <recommendedName>
        <fullName evidence="12">Glycerol-3-phosphate acyltransferase</fullName>
    </recommendedName>
</protein>
<name>X1TEQ4_9ZZZZ</name>
<accession>X1TEQ4</accession>
<reference evidence="11" key="1">
    <citation type="journal article" date="2014" name="Front. Microbiol.">
        <title>High frequency of phylogenetically diverse reductive dehalogenase-homologous genes in deep subseafloor sedimentary metagenomes.</title>
        <authorList>
            <person name="Kawai M."/>
            <person name="Futagami T."/>
            <person name="Toyoda A."/>
            <person name="Takaki Y."/>
            <person name="Nishi S."/>
            <person name="Hori S."/>
            <person name="Arai W."/>
            <person name="Tsubouchi T."/>
            <person name="Morono Y."/>
            <person name="Uchiyama I."/>
            <person name="Ito T."/>
            <person name="Fujiyama A."/>
            <person name="Inagaki F."/>
            <person name="Takami H."/>
        </authorList>
    </citation>
    <scope>NUCLEOTIDE SEQUENCE</scope>
    <source>
        <strain evidence="11">Expedition CK06-06</strain>
    </source>
</reference>
<dbReference type="PANTHER" id="PTHR30309">
    <property type="entry name" value="INNER MEMBRANE PROTEIN YGIH"/>
    <property type="match status" value="1"/>
</dbReference>
<keyword evidence="1" id="KW-1003">Cell membrane</keyword>
<evidence type="ECO:0000256" key="10">
    <source>
        <dbReference type="SAM" id="Phobius"/>
    </source>
</evidence>
<dbReference type="EMBL" id="BARW01007955">
    <property type="protein sequence ID" value="GAI78489.1"/>
    <property type="molecule type" value="Genomic_DNA"/>
</dbReference>
<keyword evidence="7 10" id="KW-0472">Membrane</keyword>
<proteinExistence type="predicted"/>
<keyword evidence="2" id="KW-0444">Lipid biosynthesis</keyword>
<feature type="transmembrane region" description="Helical" evidence="10">
    <location>
        <begin position="6"/>
        <end position="27"/>
    </location>
</feature>
<keyword evidence="5 10" id="KW-1133">Transmembrane helix</keyword>
<feature type="transmembrane region" description="Helical" evidence="10">
    <location>
        <begin position="57"/>
        <end position="80"/>
    </location>
</feature>
<evidence type="ECO:0000313" key="11">
    <source>
        <dbReference type="EMBL" id="GAI78489.1"/>
    </source>
</evidence>
<evidence type="ECO:0000256" key="2">
    <source>
        <dbReference type="ARBA" id="ARBA00022516"/>
    </source>
</evidence>
<keyword evidence="4 10" id="KW-0812">Transmembrane</keyword>
<keyword evidence="3" id="KW-0808">Transferase</keyword>
<sequence>MTIIIVKLVLVVVIGYLLGSIPIGYLLSRRHAKVDVRAHGSGKTGATNVLRTAGRKLALLVAVLDISKGALAVVIAGLIVGSEYLLVGDSGLWWLLASAQVLAALAAVAGHIWSPFLKFKGGRGVATFFGGLVA</sequence>
<dbReference type="InterPro" id="IPR003811">
    <property type="entry name" value="G3P_acylTferase_PlsY"/>
</dbReference>
<feature type="non-terminal residue" evidence="11">
    <location>
        <position position="134"/>
    </location>
</feature>
<evidence type="ECO:0000256" key="9">
    <source>
        <dbReference type="ARBA" id="ARBA00023264"/>
    </source>
</evidence>
<dbReference type="AlphaFoldDB" id="X1TEQ4"/>
<keyword evidence="9" id="KW-1208">Phospholipid metabolism</keyword>
<dbReference type="SMART" id="SM01207">
    <property type="entry name" value="G3P_acyltransf"/>
    <property type="match status" value="1"/>
</dbReference>
<evidence type="ECO:0000256" key="6">
    <source>
        <dbReference type="ARBA" id="ARBA00023098"/>
    </source>
</evidence>
<comment type="caution">
    <text evidence="11">The sequence shown here is derived from an EMBL/GenBank/DDBJ whole genome shotgun (WGS) entry which is preliminary data.</text>
</comment>
<dbReference type="GO" id="GO:0043772">
    <property type="term" value="F:acyl-phosphate glycerol-3-phosphate acyltransferase activity"/>
    <property type="evidence" value="ECO:0007669"/>
    <property type="project" value="InterPro"/>
</dbReference>
<feature type="transmembrane region" description="Helical" evidence="10">
    <location>
        <begin position="92"/>
        <end position="113"/>
    </location>
</feature>
<evidence type="ECO:0000256" key="5">
    <source>
        <dbReference type="ARBA" id="ARBA00022989"/>
    </source>
</evidence>
<keyword evidence="8" id="KW-0594">Phospholipid biosynthesis</keyword>
<evidence type="ECO:0000256" key="1">
    <source>
        <dbReference type="ARBA" id="ARBA00022475"/>
    </source>
</evidence>
<gene>
    <name evidence="11" type="ORF">S12H4_16450</name>
</gene>
<evidence type="ECO:0000256" key="3">
    <source>
        <dbReference type="ARBA" id="ARBA00022679"/>
    </source>
</evidence>